<accession>D4F278</accession>
<evidence type="ECO:0000313" key="1">
    <source>
        <dbReference type="EMBL" id="EFE24191.1"/>
    </source>
</evidence>
<reference evidence="1 2" key="1">
    <citation type="submission" date="2010-02" db="EMBL/GenBank/DDBJ databases">
        <authorList>
            <person name="Weinstock G."/>
            <person name="Sodergren E."/>
            <person name="Clifton S."/>
            <person name="Fulton L."/>
            <person name="Fulton B."/>
            <person name="Courtney L."/>
            <person name="Fronick C."/>
            <person name="Harrison M."/>
            <person name="Strong C."/>
            <person name="Farmer C."/>
            <person name="Delahaunty K."/>
            <person name="Markovic C."/>
            <person name="Hall O."/>
            <person name="Minx P."/>
            <person name="Tomlinson C."/>
            <person name="Mitreva M."/>
            <person name="Nelson J."/>
            <person name="Hou S."/>
            <person name="Wollam A."/>
            <person name="Pepin K.H."/>
            <person name="Johnson M."/>
            <person name="Bhonagiri V."/>
            <person name="Zhang X."/>
            <person name="Suruliraj S."/>
            <person name="Warren W."/>
            <person name="Chinwalla A."/>
            <person name="Mardis E.R."/>
            <person name="Wilson R.K."/>
        </authorList>
    </citation>
    <scope>NUCLEOTIDE SEQUENCE [LARGE SCALE GENOMIC DNA]</scope>
    <source>
        <strain evidence="1 2">ATCC 23685</strain>
    </source>
</reference>
<proteinExistence type="predicted"/>
<dbReference type="HOGENOM" id="CLU_3098299_0_0_6"/>
<comment type="caution">
    <text evidence="1">The sequence shown here is derived from an EMBL/GenBank/DDBJ whole genome shotgun (WGS) entry which is preliminary data.</text>
</comment>
<evidence type="ECO:0000313" key="2">
    <source>
        <dbReference type="Proteomes" id="UP000003692"/>
    </source>
</evidence>
<dbReference type="Proteomes" id="UP000003692">
    <property type="component" value="Unassembled WGS sequence"/>
</dbReference>
<dbReference type="EMBL" id="ADGK01000030">
    <property type="protein sequence ID" value="EFE24191.1"/>
    <property type="molecule type" value="Genomic_DNA"/>
</dbReference>
<sequence>MQIMKRAFFNKTTPMLQHRNNQDMVLPFTMTIYKLTQTPLLFSRLKRVSLA</sequence>
<protein>
    <submittedName>
        <fullName evidence="1">Uncharacterized protein</fullName>
    </submittedName>
</protein>
<gene>
    <name evidence="1" type="ORF">EDWATA_00822</name>
</gene>
<name>D4F278_EDWTA</name>
<dbReference type="AlphaFoldDB" id="D4F278"/>
<organism evidence="1 2">
    <name type="scientific">Edwardsiella tarda ATCC 23685</name>
    <dbReference type="NCBI Taxonomy" id="500638"/>
    <lineage>
        <taxon>Bacteria</taxon>
        <taxon>Pseudomonadati</taxon>
        <taxon>Pseudomonadota</taxon>
        <taxon>Gammaproteobacteria</taxon>
        <taxon>Enterobacterales</taxon>
        <taxon>Hafniaceae</taxon>
        <taxon>Edwardsiella</taxon>
    </lineage>
</organism>